<feature type="coiled-coil region" evidence="16">
    <location>
        <begin position="540"/>
        <end position="567"/>
    </location>
</feature>
<dbReference type="InterPro" id="IPR058051">
    <property type="entry name" value="Znf_RING_synoviolin"/>
</dbReference>
<feature type="region of interest" description="Disordered" evidence="17">
    <location>
        <begin position="423"/>
        <end position="451"/>
    </location>
</feature>
<dbReference type="Pfam" id="PF13639">
    <property type="entry name" value="zf-RING_2"/>
    <property type="match status" value="1"/>
</dbReference>
<keyword evidence="7 18" id="KW-0812">Transmembrane</keyword>
<dbReference type="Pfam" id="PF25563">
    <property type="entry name" value="TPR_SYVN1_N"/>
    <property type="match status" value="1"/>
</dbReference>
<keyword evidence="8" id="KW-0479">Metal-binding</keyword>
<gene>
    <name evidence="20" type="primary">HRD1</name>
    <name evidence="20" type="ORF">VC83_05180</name>
</gene>
<organism evidence="20">
    <name type="scientific">Pseudogymnoascus destructans</name>
    <dbReference type="NCBI Taxonomy" id="655981"/>
    <lineage>
        <taxon>Eukaryota</taxon>
        <taxon>Fungi</taxon>
        <taxon>Dikarya</taxon>
        <taxon>Ascomycota</taxon>
        <taxon>Pezizomycotina</taxon>
        <taxon>Leotiomycetes</taxon>
        <taxon>Thelebolales</taxon>
        <taxon>Thelebolaceae</taxon>
        <taxon>Pseudogymnoascus</taxon>
    </lineage>
</organism>
<name>A0A177A6X4_9PEZI</name>
<dbReference type="GO" id="GO:0016567">
    <property type="term" value="P:protein ubiquitination"/>
    <property type="evidence" value="ECO:0007669"/>
    <property type="project" value="UniProtKB-UniPathway"/>
</dbReference>
<keyword evidence="6" id="KW-0808">Transferase</keyword>
<feature type="compositionally biased region" description="Low complexity" evidence="17">
    <location>
        <begin position="425"/>
        <end position="448"/>
    </location>
</feature>
<dbReference type="SMART" id="SM00184">
    <property type="entry name" value="RING"/>
    <property type="match status" value="1"/>
</dbReference>
<dbReference type="InterPro" id="IPR001841">
    <property type="entry name" value="Znf_RING"/>
</dbReference>
<feature type="compositionally biased region" description="Acidic residues" evidence="17">
    <location>
        <begin position="243"/>
        <end position="256"/>
    </location>
</feature>
<dbReference type="InterPro" id="IPR050731">
    <property type="entry name" value="HRD1_E3_ubiq-ligases"/>
</dbReference>
<dbReference type="PANTHER" id="PTHR22763:SF184">
    <property type="entry name" value="E3 UBIQUITIN-PROTEIN LIGASE SYNOVIOLIN"/>
    <property type="match status" value="1"/>
</dbReference>
<dbReference type="Proteomes" id="UP000077154">
    <property type="component" value="Unassembled WGS sequence"/>
</dbReference>
<proteinExistence type="inferred from homology"/>
<feature type="transmembrane region" description="Helical" evidence="18">
    <location>
        <begin position="283"/>
        <end position="303"/>
    </location>
</feature>
<evidence type="ECO:0000256" key="1">
    <source>
        <dbReference type="ARBA" id="ARBA00000900"/>
    </source>
</evidence>
<keyword evidence="11" id="KW-0256">Endoplasmic reticulum</keyword>
<dbReference type="InterPro" id="IPR013083">
    <property type="entry name" value="Znf_RING/FYVE/PHD"/>
</dbReference>
<evidence type="ECO:0000256" key="4">
    <source>
        <dbReference type="ARBA" id="ARBA00010089"/>
    </source>
</evidence>
<feature type="transmembrane region" description="Helical" evidence="18">
    <location>
        <begin position="172"/>
        <end position="195"/>
    </location>
</feature>
<dbReference type="Gene3D" id="3.30.40.10">
    <property type="entry name" value="Zinc/RING finger domain, C3HC4 (zinc finger)"/>
    <property type="match status" value="1"/>
</dbReference>
<evidence type="ECO:0000256" key="17">
    <source>
        <dbReference type="SAM" id="MobiDB-lite"/>
    </source>
</evidence>
<comment type="catalytic activity">
    <reaction evidence="1">
        <text>S-ubiquitinyl-[E2 ubiquitin-conjugating enzyme]-L-cysteine + [acceptor protein]-L-lysine = [E2 ubiquitin-conjugating enzyme]-L-cysteine + N(6)-ubiquitinyl-[acceptor protein]-L-lysine.</text>
        <dbReference type="EC" id="2.3.2.27"/>
    </reaction>
</comment>
<feature type="transmembrane region" description="Helical" evidence="18">
    <location>
        <begin position="40"/>
        <end position="60"/>
    </location>
</feature>
<feature type="region of interest" description="Disordered" evidence="17">
    <location>
        <begin position="652"/>
        <end position="690"/>
    </location>
</feature>
<comment type="subcellular location">
    <subcellularLocation>
        <location evidence="2">Endoplasmic reticulum membrane</location>
        <topology evidence="2">Multi-pass membrane protein</topology>
    </subcellularLocation>
</comment>
<feature type="compositionally biased region" description="Basic and acidic residues" evidence="17">
    <location>
        <begin position="821"/>
        <end position="832"/>
    </location>
</feature>
<evidence type="ECO:0000256" key="11">
    <source>
        <dbReference type="ARBA" id="ARBA00022824"/>
    </source>
</evidence>
<dbReference type="GO" id="GO:0036503">
    <property type="term" value="P:ERAD pathway"/>
    <property type="evidence" value="ECO:0007669"/>
    <property type="project" value="TreeGrafter"/>
</dbReference>
<dbReference type="GO" id="GO:0043161">
    <property type="term" value="P:proteasome-mediated ubiquitin-dependent protein catabolic process"/>
    <property type="evidence" value="ECO:0007669"/>
    <property type="project" value="TreeGrafter"/>
</dbReference>
<dbReference type="EMBL" id="KV441398">
    <property type="protein sequence ID" value="OAF57897.1"/>
    <property type="molecule type" value="Genomic_DNA"/>
</dbReference>
<feature type="compositionally biased region" description="Low complexity" evidence="17">
    <location>
        <begin position="652"/>
        <end position="676"/>
    </location>
</feature>
<evidence type="ECO:0000259" key="19">
    <source>
        <dbReference type="PROSITE" id="PS50089"/>
    </source>
</evidence>
<evidence type="ECO:0000256" key="12">
    <source>
        <dbReference type="ARBA" id="ARBA00022833"/>
    </source>
</evidence>
<keyword evidence="14 18" id="KW-0472">Membrane</keyword>
<evidence type="ECO:0000256" key="5">
    <source>
        <dbReference type="ARBA" id="ARBA00012483"/>
    </source>
</evidence>
<feature type="region of interest" description="Disordered" evidence="17">
    <location>
        <begin position="707"/>
        <end position="794"/>
    </location>
</feature>
<feature type="region of interest" description="Disordered" evidence="17">
    <location>
        <begin position="809"/>
        <end position="850"/>
    </location>
</feature>
<evidence type="ECO:0000256" key="15">
    <source>
        <dbReference type="PROSITE-ProRule" id="PRU00175"/>
    </source>
</evidence>
<feature type="region of interest" description="Disordered" evidence="17">
    <location>
        <begin position="230"/>
        <end position="256"/>
    </location>
</feature>
<dbReference type="EC" id="2.3.2.27" evidence="5"/>
<protein>
    <recommendedName>
        <fullName evidence="5">RING-type E3 ubiquitin transferase</fullName>
        <ecNumber evidence="5">2.3.2.27</ecNumber>
    </recommendedName>
</protein>
<evidence type="ECO:0000256" key="16">
    <source>
        <dbReference type="SAM" id="Coils"/>
    </source>
</evidence>
<keyword evidence="9 15" id="KW-0863">Zinc-finger</keyword>
<evidence type="ECO:0000256" key="14">
    <source>
        <dbReference type="ARBA" id="ARBA00023136"/>
    </source>
</evidence>
<accession>A0A177A6X4</accession>
<evidence type="ECO:0000256" key="18">
    <source>
        <dbReference type="SAM" id="Phobius"/>
    </source>
</evidence>
<reference evidence="20" key="1">
    <citation type="submission" date="2016-03" db="EMBL/GenBank/DDBJ databases">
        <title>Updated assembly of Pseudogymnoascus destructans, the fungus causing white-nose syndrome of bats.</title>
        <authorList>
            <person name="Palmer J.M."/>
            <person name="Drees K.P."/>
            <person name="Foster J.T."/>
            <person name="Lindner D.L."/>
        </authorList>
    </citation>
    <scope>NUCLEOTIDE SEQUENCE [LARGE SCALE GENOMIC DNA]</scope>
    <source>
        <strain evidence="20">20631-21</strain>
    </source>
</reference>
<evidence type="ECO:0000256" key="2">
    <source>
        <dbReference type="ARBA" id="ARBA00004477"/>
    </source>
</evidence>
<keyword evidence="10" id="KW-0833">Ubl conjugation pathway</keyword>
<evidence type="ECO:0000256" key="10">
    <source>
        <dbReference type="ARBA" id="ARBA00022786"/>
    </source>
</evidence>
<dbReference type="GO" id="GO:0061630">
    <property type="term" value="F:ubiquitin protein ligase activity"/>
    <property type="evidence" value="ECO:0007669"/>
    <property type="project" value="UniProtKB-EC"/>
</dbReference>
<keyword evidence="12" id="KW-0862">Zinc</keyword>
<feature type="compositionally biased region" description="Low complexity" evidence="17">
    <location>
        <begin position="775"/>
        <end position="791"/>
    </location>
</feature>
<feature type="transmembrane region" description="Helical" evidence="18">
    <location>
        <begin position="98"/>
        <end position="118"/>
    </location>
</feature>
<dbReference type="GO" id="GO:0008270">
    <property type="term" value="F:zinc ion binding"/>
    <property type="evidence" value="ECO:0007669"/>
    <property type="project" value="UniProtKB-KW"/>
</dbReference>
<dbReference type="PROSITE" id="PS50089">
    <property type="entry name" value="ZF_RING_2"/>
    <property type="match status" value="1"/>
</dbReference>
<evidence type="ECO:0000256" key="3">
    <source>
        <dbReference type="ARBA" id="ARBA00004906"/>
    </source>
</evidence>
<evidence type="ECO:0000256" key="7">
    <source>
        <dbReference type="ARBA" id="ARBA00022692"/>
    </source>
</evidence>
<dbReference type="GO" id="GO:0005789">
    <property type="term" value="C:endoplasmic reticulum membrane"/>
    <property type="evidence" value="ECO:0007669"/>
    <property type="project" value="UniProtKB-SubCell"/>
</dbReference>
<keyword evidence="16" id="KW-0175">Coiled coil</keyword>
<comment type="pathway">
    <text evidence="3">Protein modification; protein ubiquitination.</text>
</comment>
<dbReference type="CDD" id="cd16479">
    <property type="entry name" value="RING-H2_synoviolin"/>
    <property type="match status" value="1"/>
</dbReference>
<dbReference type="AlphaFoldDB" id="A0A177A6X4"/>
<dbReference type="RefSeq" id="XP_024323183.1">
    <property type="nucleotide sequence ID" value="XM_024468805.1"/>
</dbReference>
<sequence length="850" mass="91879">MRLAAYVGASTALAVGVVVHAFNQRPNFYSACVYLSQSNLSLMVLTNLTLFIVASFIYCLQRICYGPLRPIEVEQLYEKGWFAITETCLAMTIFRDEVGAWFLVMFVGLMAGKIWGWVGEGRVEILEQQPPANPRLFHVRLSISLTMSILYDAWLLSYSINSVIQQARPNMMVMFLFEFAILTASSFSTALRYGISLIEARIVKQQTQEMLESRRGEVRRQRQEMIREREAAAASGEPLSTEAAEEPLPSEDDIEEMDIEPPGWETKGHWVLTLDLMTDFVKLGIYSAFFFILLTFYGLPIHIMRDLFLTARSFLKRLSAILKYRNATRDMNQRYPDATEEEIQREDTCIICREEMTPWSVTNPAPGAPAAGAPRPPVARSPIISERSRPKKLPCGHVLHLGCLKSWLERQQVCPTCRRPVVDTRPTGAQAPRPGGGAQPHLPGQLPLPQGPPVADNRARVHVARGINIGPLRFAFGRDEMIDFGPPPPNQQAFPGVPPGQAPIPPNARVYGFEMGFPPPPQGMRHPHAPQGLYAPPSGAANVQSQLQHLEQQIVQEIQSLSVAEAELVLVRQLQAELLRLRQLRAPDHQHPQAEAQPSVTAPVSFVQRHEHLASTTAIPSGSPNLPPGVTIPEGWSLLPLQNMDTLLQPQAGPSAAQDAAPAGLGGLAAQPQASATEGTPVAEVTPMDMSTPSLVADPIVAHPEAAADSAPVEVVPSPLLTTPGPSSDPTPTVPLAEPASSITEVSETADSAAETDEAPLPDWSAPFVFPGQQAGEAAGGDVTTAGADPGILPSSVQADEVQETVRATGDVAANGSAAPEETHTSEEEGKGKGKAKAASVEEVKEDGDA</sequence>
<dbReference type="OrthoDB" id="7759664at2759"/>
<evidence type="ECO:0000256" key="13">
    <source>
        <dbReference type="ARBA" id="ARBA00022989"/>
    </source>
</evidence>
<dbReference type="eggNOG" id="KOG0802">
    <property type="taxonomic scope" value="Eukaryota"/>
</dbReference>
<feature type="domain" description="RING-type" evidence="19">
    <location>
        <begin position="349"/>
        <end position="418"/>
    </location>
</feature>
<evidence type="ECO:0000256" key="6">
    <source>
        <dbReference type="ARBA" id="ARBA00022679"/>
    </source>
</evidence>
<dbReference type="GeneID" id="36288247"/>
<feature type="compositionally biased region" description="Low complexity" evidence="17">
    <location>
        <begin position="715"/>
        <end position="726"/>
    </location>
</feature>
<evidence type="ECO:0000256" key="8">
    <source>
        <dbReference type="ARBA" id="ARBA00022723"/>
    </source>
</evidence>
<evidence type="ECO:0000256" key="9">
    <source>
        <dbReference type="ARBA" id="ARBA00022771"/>
    </source>
</evidence>
<dbReference type="VEuPathDB" id="FungiDB:GMDG_00370"/>
<dbReference type="PANTHER" id="PTHR22763">
    <property type="entry name" value="RING ZINC FINGER PROTEIN"/>
    <property type="match status" value="1"/>
</dbReference>
<dbReference type="InterPro" id="IPR057992">
    <property type="entry name" value="TPR_SYVN1_N"/>
</dbReference>
<comment type="similarity">
    <text evidence="4">Belongs to the HRD1 family.</text>
</comment>
<dbReference type="UniPathway" id="UPA00143"/>
<dbReference type="SUPFAM" id="SSF57850">
    <property type="entry name" value="RING/U-box"/>
    <property type="match status" value="1"/>
</dbReference>
<keyword evidence="13 18" id="KW-1133">Transmembrane helix</keyword>
<evidence type="ECO:0000313" key="20">
    <source>
        <dbReference type="EMBL" id="OAF57897.1"/>
    </source>
</evidence>